<dbReference type="AlphaFoldDB" id="A0A6H0XZK1"/>
<dbReference type="InterPro" id="IPR029063">
    <property type="entry name" value="SAM-dependent_MTases_sf"/>
</dbReference>
<keyword evidence="3" id="KW-1185">Reference proteome</keyword>
<protein>
    <recommendedName>
        <fullName evidence="1">Methyltransferase domain-containing protein</fullName>
    </recommendedName>
</protein>
<sequence length="268" mass="29828">MYKIKTDSHEIVPSPFNAMVNYFNKRNAAVHAAHLLPYLRPDFRLLDVGCGGGSITLDLARILKNGHTIGLDVERNLISVAQELSTSTDAKNVEFDVGNVHDLSRFGDETFDVVHAHQVTLHLENPVGAIKEMRRVLKTGGILALRDNSSMIVTPTIPALDHYMLKFRDWHRSLGKHPGGGLQHHLWAHQAGFSWDKITMDSDAWEESGQQSRSDWVLGAGRGWNGTALKAGVITEEENAEWTAAWKEWEDAADGRLMALDSTLICIK</sequence>
<name>A0A6H0XZK1_9PEZI</name>
<dbReference type="SUPFAM" id="SSF53335">
    <property type="entry name" value="S-adenosyl-L-methionine-dependent methyltransferases"/>
    <property type="match status" value="1"/>
</dbReference>
<dbReference type="InterPro" id="IPR025714">
    <property type="entry name" value="Methyltranfer_dom"/>
</dbReference>
<dbReference type="PANTHER" id="PTHR42912:SF93">
    <property type="entry name" value="N6-ADENOSINE-METHYLTRANSFERASE TMT1A"/>
    <property type="match status" value="1"/>
</dbReference>
<feature type="domain" description="Methyltransferase" evidence="1">
    <location>
        <begin position="42"/>
        <end position="149"/>
    </location>
</feature>
<accession>A0A6H0XZK1</accession>
<dbReference type="CDD" id="cd02440">
    <property type="entry name" value="AdoMet_MTases"/>
    <property type="match status" value="1"/>
</dbReference>
<gene>
    <name evidence="2" type="ORF">AMS68_005612</name>
</gene>
<reference evidence="2 3" key="1">
    <citation type="journal article" date="2016" name="Sci. Rep.">
        <title>Peltaster fructicola genome reveals evolution from an invasive phytopathogen to an ectophytic parasite.</title>
        <authorList>
            <person name="Xu C."/>
            <person name="Chen H."/>
            <person name="Gleason M.L."/>
            <person name="Xu J.R."/>
            <person name="Liu H."/>
            <person name="Zhang R."/>
            <person name="Sun G."/>
        </authorList>
    </citation>
    <scope>NUCLEOTIDE SEQUENCE [LARGE SCALE GENOMIC DNA]</scope>
    <source>
        <strain evidence="2 3">LNHT1506</strain>
    </source>
</reference>
<evidence type="ECO:0000313" key="3">
    <source>
        <dbReference type="Proteomes" id="UP000503462"/>
    </source>
</evidence>
<dbReference type="Proteomes" id="UP000503462">
    <property type="component" value="Chromosome 4"/>
</dbReference>
<organism evidence="2 3">
    <name type="scientific">Peltaster fructicola</name>
    <dbReference type="NCBI Taxonomy" id="286661"/>
    <lineage>
        <taxon>Eukaryota</taxon>
        <taxon>Fungi</taxon>
        <taxon>Dikarya</taxon>
        <taxon>Ascomycota</taxon>
        <taxon>Pezizomycotina</taxon>
        <taxon>Dothideomycetes</taxon>
        <taxon>Dothideomycetes incertae sedis</taxon>
        <taxon>Peltaster</taxon>
    </lineage>
</organism>
<evidence type="ECO:0000313" key="2">
    <source>
        <dbReference type="EMBL" id="QIX00095.1"/>
    </source>
</evidence>
<dbReference type="Pfam" id="PF13847">
    <property type="entry name" value="Methyltransf_31"/>
    <property type="match status" value="1"/>
</dbReference>
<dbReference type="InterPro" id="IPR050508">
    <property type="entry name" value="Methyltransf_Superfamily"/>
</dbReference>
<dbReference type="EMBL" id="CP051142">
    <property type="protein sequence ID" value="QIX00095.1"/>
    <property type="molecule type" value="Genomic_DNA"/>
</dbReference>
<dbReference type="GO" id="GO:0008168">
    <property type="term" value="F:methyltransferase activity"/>
    <property type="evidence" value="ECO:0007669"/>
    <property type="project" value="TreeGrafter"/>
</dbReference>
<dbReference type="Gene3D" id="3.40.50.150">
    <property type="entry name" value="Vaccinia Virus protein VP39"/>
    <property type="match status" value="1"/>
</dbReference>
<evidence type="ECO:0000259" key="1">
    <source>
        <dbReference type="Pfam" id="PF13847"/>
    </source>
</evidence>
<dbReference type="PANTHER" id="PTHR42912">
    <property type="entry name" value="METHYLTRANSFERASE"/>
    <property type="match status" value="1"/>
</dbReference>
<dbReference type="OrthoDB" id="10017101at2759"/>
<proteinExistence type="predicted"/>